<reference evidence="2" key="1">
    <citation type="journal article" date="2015" name="Genome Announc.">
        <title>Draft genome sequence of Talaromyces cellulolyticus strain Y-94, a source of lignocellulosic biomass-degrading enzymes.</title>
        <authorList>
            <person name="Fujii T."/>
            <person name="Koike H."/>
            <person name="Sawayama S."/>
            <person name="Yano S."/>
            <person name="Inoue H."/>
        </authorList>
    </citation>
    <scope>NUCLEOTIDE SEQUENCE [LARGE SCALE GENOMIC DNA]</scope>
    <source>
        <strain evidence="2">Y-94</strain>
    </source>
</reference>
<gene>
    <name evidence="1" type="ORF">TCE0_024f07756</name>
</gene>
<name>A0A6V8HHG8_TALPI</name>
<accession>A0A6V8HHG8</accession>
<keyword evidence="2" id="KW-1185">Reference proteome</keyword>
<dbReference type="EMBL" id="DF933820">
    <property type="protein sequence ID" value="GAM37658.1"/>
    <property type="molecule type" value="Genomic_DNA"/>
</dbReference>
<proteinExistence type="predicted"/>
<evidence type="ECO:0000313" key="1">
    <source>
        <dbReference type="EMBL" id="GAM37658.1"/>
    </source>
</evidence>
<evidence type="ECO:0000313" key="2">
    <source>
        <dbReference type="Proteomes" id="UP000053095"/>
    </source>
</evidence>
<dbReference type="Proteomes" id="UP000053095">
    <property type="component" value="Unassembled WGS sequence"/>
</dbReference>
<protein>
    <submittedName>
        <fullName evidence="1">Uncharacterized protein</fullName>
    </submittedName>
</protein>
<comment type="caution">
    <text evidence="1">The sequence shown here is derived from an EMBL/GenBank/DDBJ whole genome shotgun (WGS) entry which is preliminary data.</text>
</comment>
<sequence>MPIIFESAEFQASITRPDIPFTIYVSDSYLLLVPRQVTSIHRSFPSVQYSPQRLRLQLSDHCVGDFNRKFNRYPKFSADYVDFGLEDDEVVVAAVLDGSNWIPLWEFRTLLSGDNSHTMDISSDPETSFGYMKWDLSRNA</sequence>
<organism evidence="1 2">
    <name type="scientific">Talaromyces pinophilus</name>
    <name type="common">Penicillium pinophilum</name>
    <dbReference type="NCBI Taxonomy" id="128442"/>
    <lineage>
        <taxon>Eukaryota</taxon>
        <taxon>Fungi</taxon>
        <taxon>Dikarya</taxon>
        <taxon>Ascomycota</taxon>
        <taxon>Pezizomycotina</taxon>
        <taxon>Eurotiomycetes</taxon>
        <taxon>Eurotiomycetidae</taxon>
        <taxon>Eurotiales</taxon>
        <taxon>Trichocomaceae</taxon>
        <taxon>Talaromyces</taxon>
        <taxon>Talaromyces sect. Talaromyces</taxon>
    </lineage>
</organism>
<dbReference type="AlphaFoldDB" id="A0A6V8HHG8"/>